<dbReference type="PROSITE" id="PS52016">
    <property type="entry name" value="TONB_DEPENDENT_REC_3"/>
    <property type="match status" value="1"/>
</dbReference>
<dbReference type="InterPro" id="IPR012910">
    <property type="entry name" value="Plug_dom"/>
</dbReference>
<evidence type="ECO:0000313" key="19">
    <source>
        <dbReference type="Proteomes" id="UP001165383"/>
    </source>
</evidence>
<dbReference type="PANTHER" id="PTHR32552:SF81">
    <property type="entry name" value="TONB-DEPENDENT OUTER MEMBRANE RECEPTOR"/>
    <property type="match status" value="1"/>
</dbReference>
<name>A0ABT0S9H1_9SPHN</name>
<comment type="similarity">
    <text evidence="12 14">Belongs to the TonB-dependent receptor family.</text>
</comment>
<dbReference type="EMBL" id="JAMGBB010000001">
    <property type="protein sequence ID" value="MCL6741056.1"/>
    <property type="molecule type" value="Genomic_DNA"/>
</dbReference>
<evidence type="ECO:0000256" key="1">
    <source>
        <dbReference type="ARBA" id="ARBA00004571"/>
    </source>
</evidence>
<keyword evidence="19" id="KW-1185">Reference proteome</keyword>
<feature type="domain" description="TonB-dependent receptor plug" evidence="17">
    <location>
        <begin position="73"/>
        <end position="178"/>
    </location>
</feature>
<keyword evidence="9 14" id="KW-0798">TonB box</keyword>
<dbReference type="RefSeq" id="WP_249915462.1">
    <property type="nucleotide sequence ID" value="NZ_JAMGBB010000001.1"/>
</dbReference>
<evidence type="ECO:0000256" key="5">
    <source>
        <dbReference type="ARBA" id="ARBA00022692"/>
    </source>
</evidence>
<evidence type="ECO:0000259" key="17">
    <source>
        <dbReference type="Pfam" id="PF07715"/>
    </source>
</evidence>
<organism evidence="18 19">
    <name type="scientific">Sphingomonas brevis</name>
    <dbReference type="NCBI Taxonomy" id="2908206"/>
    <lineage>
        <taxon>Bacteria</taxon>
        <taxon>Pseudomonadati</taxon>
        <taxon>Pseudomonadota</taxon>
        <taxon>Alphaproteobacteria</taxon>
        <taxon>Sphingomonadales</taxon>
        <taxon>Sphingomonadaceae</taxon>
        <taxon>Sphingomonas</taxon>
    </lineage>
</organism>
<dbReference type="PROSITE" id="PS01156">
    <property type="entry name" value="TONB_DEPENDENT_REC_2"/>
    <property type="match status" value="1"/>
</dbReference>
<gene>
    <name evidence="18" type="ORF">LZ518_07925</name>
</gene>
<feature type="domain" description="TonB-dependent receptor-like beta-barrel" evidence="16">
    <location>
        <begin position="319"/>
        <end position="808"/>
    </location>
</feature>
<evidence type="ECO:0000256" key="15">
    <source>
        <dbReference type="SAM" id="SignalP"/>
    </source>
</evidence>
<keyword evidence="6 15" id="KW-0732">Signal</keyword>
<evidence type="ECO:0000313" key="18">
    <source>
        <dbReference type="EMBL" id="MCL6741056.1"/>
    </source>
</evidence>
<comment type="caution">
    <text evidence="18">The sequence shown here is derived from an EMBL/GenBank/DDBJ whole genome shotgun (WGS) entry which is preliminary data.</text>
</comment>
<dbReference type="Proteomes" id="UP001165383">
    <property type="component" value="Unassembled WGS sequence"/>
</dbReference>
<feature type="signal peptide" evidence="15">
    <location>
        <begin position="1"/>
        <end position="27"/>
    </location>
</feature>
<evidence type="ECO:0000259" key="16">
    <source>
        <dbReference type="Pfam" id="PF00593"/>
    </source>
</evidence>
<evidence type="ECO:0000256" key="6">
    <source>
        <dbReference type="ARBA" id="ARBA00022729"/>
    </source>
</evidence>
<protein>
    <submittedName>
        <fullName evidence="18">TonB-dependent receptor</fullName>
    </submittedName>
</protein>
<dbReference type="Pfam" id="PF07715">
    <property type="entry name" value="Plug"/>
    <property type="match status" value="1"/>
</dbReference>
<dbReference type="InterPro" id="IPR039426">
    <property type="entry name" value="TonB-dep_rcpt-like"/>
</dbReference>
<evidence type="ECO:0000256" key="13">
    <source>
        <dbReference type="PROSITE-ProRule" id="PRU10144"/>
    </source>
</evidence>
<evidence type="ECO:0000256" key="8">
    <source>
        <dbReference type="ARBA" id="ARBA00023065"/>
    </source>
</evidence>
<dbReference type="Gene3D" id="2.40.170.20">
    <property type="entry name" value="TonB-dependent receptor, beta-barrel domain"/>
    <property type="match status" value="2"/>
</dbReference>
<keyword evidence="7" id="KW-0408">Iron</keyword>
<evidence type="ECO:0000256" key="7">
    <source>
        <dbReference type="ARBA" id="ARBA00023004"/>
    </source>
</evidence>
<dbReference type="InterPro" id="IPR000531">
    <property type="entry name" value="Beta-barrel_TonB"/>
</dbReference>
<keyword evidence="11 12" id="KW-0998">Cell outer membrane</keyword>
<evidence type="ECO:0000256" key="12">
    <source>
        <dbReference type="PROSITE-ProRule" id="PRU01360"/>
    </source>
</evidence>
<keyword evidence="10 12" id="KW-0472">Membrane</keyword>
<feature type="short sequence motif" description="TonB C-terminal box" evidence="13">
    <location>
        <begin position="833"/>
        <end position="850"/>
    </location>
</feature>
<keyword evidence="2 12" id="KW-0813">Transport</keyword>
<proteinExistence type="inferred from homology"/>
<keyword evidence="8" id="KW-0406">Ion transport</keyword>
<accession>A0ABT0S9H1</accession>
<keyword evidence="18" id="KW-0675">Receptor</keyword>
<dbReference type="PANTHER" id="PTHR32552">
    <property type="entry name" value="FERRICHROME IRON RECEPTOR-RELATED"/>
    <property type="match status" value="1"/>
</dbReference>
<comment type="subcellular location">
    <subcellularLocation>
        <location evidence="1 12">Cell outer membrane</location>
        <topology evidence="1 12">Multi-pass membrane protein</topology>
    </subcellularLocation>
</comment>
<dbReference type="Pfam" id="PF00593">
    <property type="entry name" value="TonB_dep_Rec_b-barrel"/>
    <property type="match status" value="1"/>
</dbReference>
<reference evidence="18" key="1">
    <citation type="submission" date="2022-05" db="EMBL/GenBank/DDBJ databases">
        <authorList>
            <person name="Jo J.-H."/>
            <person name="Im W.-T."/>
        </authorList>
    </citation>
    <scope>NUCLEOTIDE SEQUENCE</scope>
    <source>
        <strain evidence="18">RB56-2</strain>
    </source>
</reference>
<evidence type="ECO:0000256" key="11">
    <source>
        <dbReference type="ARBA" id="ARBA00023237"/>
    </source>
</evidence>
<sequence length="850" mass="91621">MSNNLKLLAFASVTAMAAAMWSVPAAAQDAATAATGAEATAAAGEATEVPAADAPAADNGDIVVTARKRSESLQDVPLSIAAVSGELMQQQGIKKLDDLQFKVPNFTMTETGIGSNIAIRGIFSGVNQGFEQSVGTYIDGIHYGRAQQARSPFLDVERVEVLRGPQSILFGKNSIAGALNIISAQPTHDFEGYAQASYQPDGNDWEMLGAVSGPLSDRLRARVAARYHKGDGYIDNLTLDRSEPQRKDWNLRGIVEWDATDNLTINLKAEHGEFDVEGRNIEIYNELPSISTKPLFAGRTYAQILRLLGADESVLNTVKDGKRSANGDTSDNKSNTYVVTANWETDIGTVTSISGLNKFSYNELCDCDFTGATILTVDLREKYEQFSQEIRLASDTKGKLDYIVGGFFQTSDHSYRDNINIPTNSLLVPVINAQAAGFGTLTGGTRAAREAKVEAKILSAFAQLNYDITDQFRVTVGGRVTHEEKEGDRTLTIQTLAGGDLAGMQAVVAPLVYAQLLNISSTNLATIAGATPAPPGVTCTTPPTGVTPPQRAAACLAQFGAHPVEGKVSKTGFVPSLTVQYDVNDDVMLYASATKGTKSGGFDFRGNNRGFYPTMEDAFEFSEEKATSFEAGAKTQFLDHRGTFNVAFYHTKIKNLQVSVFDGKLGYVVGNADARTQGIEVDGRFRVTPELTLRGSGALTDFEFTDYPNGQCYPGQASDGTLGQCDYEGKTNQLVADWQATLAIDWAHQLTDWLELRTTADMFATDGYFLAPTLDPNQVQGSYAKFNMRVALGAPDNRWEIALLGKNLTDKHVVSMGVTTPLSYSTFGAYSQANIVGEGRTFAVQGRLNF</sequence>
<evidence type="ECO:0000256" key="10">
    <source>
        <dbReference type="ARBA" id="ARBA00023136"/>
    </source>
</evidence>
<keyword evidence="3 12" id="KW-1134">Transmembrane beta strand</keyword>
<keyword evidence="5 12" id="KW-0812">Transmembrane</keyword>
<evidence type="ECO:0000256" key="2">
    <source>
        <dbReference type="ARBA" id="ARBA00022448"/>
    </source>
</evidence>
<evidence type="ECO:0000256" key="4">
    <source>
        <dbReference type="ARBA" id="ARBA00022496"/>
    </source>
</evidence>
<evidence type="ECO:0000256" key="3">
    <source>
        <dbReference type="ARBA" id="ARBA00022452"/>
    </source>
</evidence>
<evidence type="ECO:0000256" key="14">
    <source>
        <dbReference type="RuleBase" id="RU003357"/>
    </source>
</evidence>
<dbReference type="InterPro" id="IPR010917">
    <property type="entry name" value="TonB_rcpt_CS"/>
</dbReference>
<dbReference type="InterPro" id="IPR036942">
    <property type="entry name" value="Beta-barrel_TonB_sf"/>
</dbReference>
<dbReference type="SUPFAM" id="SSF56935">
    <property type="entry name" value="Porins"/>
    <property type="match status" value="1"/>
</dbReference>
<dbReference type="CDD" id="cd01347">
    <property type="entry name" value="ligand_gated_channel"/>
    <property type="match status" value="1"/>
</dbReference>
<keyword evidence="4" id="KW-0410">Iron transport</keyword>
<evidence type="ECO:0000256" key="9">
    <source>
        <dbReference type="ARBA" id="ARBA00023077"/>
    </source>
</evidence>
<feature type="chain" id="PRO_5046270109" evidence="15">
    <location>
        <begin position="28"/>
        <end position="850"/>
    </location>
</feature>